<feature type="domain" description="ZP" evidence="5">
    <location>
        <begin position="118"/>
        <end position="361"/>
    </location>
</feature>
<dbReference type="Pfam" id="PF25057">
    <property type="entry name" value="CUT_N"/>
    <property type="match status" value="1"/>
</dbReference>
<dbReference type="InterPro" id="IPR056953">
    <property type="entry name" value="CUT_N"/>
</dbReference>
<organism evidence="6 7">
    <name type="scientific">Rhynocoris fuscipes</name>
    <dbReference type="NCBI Taxonomy" id="488301"/>
    <lineage>
        <taxon>Eukaryota</taxon>
        <taxon>Metazoa</taxon>
        <taxon>Ecdysozoa</taxon>
        <taxon>Arthropoda</taxon>
        <taxon>Hexapoda</taxon>
        <taxon>Insecta</taxon>
        <taxon>Pterygota</taxon>
        <taxon>Neoptera</taxon>
        <taxon>Paraneoptera</taxon>
        <taxon>Hemiptera</taxon>
        <taxon>Heteroptera</taxon>
        <taxon>Panheteroptera</taxon>
        <taxon>Cimicomorpha</taxon>
        <taxon>Reduviidae</taxon>
        <taxon>Harpactorinae</taxon>
        <taxon>Harpactorini</taxon>
        <taxon>Rhynocoris</taxon>
    </lineage>
</organism>
<dbReference type="EMBL" id="JAPXFL010000001">
    <property type="protein sequence ID" value="KAK9512895.1"/>
    <property type="molecule type" value="Genomic_DNA"/>
</dbReference>
<keyword evidence="1" id="KW-0193">Cuticle</keyword>
<dbReference type="Proteomes" id="UP001461498">
    <property type="component" value="Unassembled WGS sequence"/>
</dbReference>
<keyword evidence="2" id="KW-0732">Signal</keyword>
<reference evidence="6 7" key="1">
    <citation type="submission" date="2022-12" db="EMBL/GenBank/DDBJ databases">
        <title>Chromosome-level genome assembly of true bugs.</title>
        <authorList>
            <person name="Ma L."/>
            <person name="Li H."/>
        </authorList>
    </citation>
    <scope>NUCLEOTIDE SEQUENCE [LARGE SCALE GENOMIC DNA]</scope>
    <source>
        <strain evidence="6">Lab_2022b</strain>
    </source>
</reference>
<dbReference type="PANTHER" id="PTHR22907">
    <property type="entry name" value="GH04558P"/>
    <property type="match status" value="1"/>
</dbReference>
<proteinExistence type="predicted"/>
<dbReference type="InterPro" id="IPR001507">
    <property type="entry name" value="ZP_dom"/>
</dbReference>
<comment type="caution">
    <text evidence="6">The sequence shown here is derived from an EMBL/GenBank/DDBJ whole genome shotgun (WGS) entry which is preliminary data.</text>
</comment>
<gene>
    <name evidence="6" type="ORF">O3M35_001208</name>
</gene>
<evidence type="ECO:0000256" key="4">
    <source>
        <dbReference type="SAM" id="Phobius"/>
    </source>
</evidence>
<sequence length="465" mass="51480">MYKAIEVHELCHTFPLMSFCIMEEVNILMKKISCMKPQIIRFRVLNGVQIRGGQGTRLSFPFFFCFFHWNTGLVNTDMAATLRFCFFSVIIFGVNGAQIPAVTEMTPMAKNIPEVKVDCRSESMSITVESPAGMFDGMIYPRGLGRNSSCMSLYTQATSPVSYNLPLSACNTMSSNMDDGTIEYYNTIVVQPHRKLVTSQGKGFHVRCRYTTREKMITNDINVNMLEPTMLLGTAPMPGCSMVIYQGDHVAQNVKIGEQLTLVVSIDAQEVYAMRLSHCSVTDATNSASQPLIDDFGCAVDPEIMGPFQYSEDGNSARVDFQAHKFPYTDSVYYHCNVHLCLKADNGCPPPPDCSNGRKKRQADEGSPATIEVYSGLYVNEANDLSRPEQFDLVAREKALDNPNNICVSQRNFAIGIAIAGLILMLLVIAAFVILLARRRGKKDISSGSSIYSGPYTNTAYSHSS</sequence>
<dbReference type="PANTHER" id="PTHR22907:SF54">
    <property type="entry name" value="GH04558P"/>
    <property type="match status" value="1"/>
</dbReference>
<dbReference type="Gene3D" id="2.60.40.3210">
    <property type="entry name" value="Zona pellucida, ZP-N domain"/>
    <property type="match status" value="1"/>
</dbReference>
<dbReference type="AlphaFoldDB" id="A0AAW1DTZ7"/>
<accession>A0AAW1DTZ7</accession>
<keyword evidence="4" id="KW-0472">Membrane</keyword>
<keyword evidence="4" id="KW-1133">Transmembrane helix</keyword>
<evidence type="ECO:0000256" key="1">
    <source>
        <dbReference type="ARBA" id="ARBA00022460"/>
    </source>
</evidence>
<keyword evidence="4" id="KW-0812">Transmembrane</keyword>
<evidence type="ECO:0000313" key="6">
    <source>
        <dbReference type="EMBL" id="KAK9512895.1"/>
    </source>
</evidence>
<dbReference type="Gene3D" id="2.60.40.4100">
    <property type="entry name" value="Zona pellucida, ZP-C domain"/>
    <property type="match status" value="1"/>
</dbReference>
<protein>
    <recommendedName>
        <fullName evidence="5">ZP domain-containing protein</fullName>
    </recommendedName>
</protein>
<dbReference type="InterPro" id="IPR042235">
    <property type="entry name" value="ZP-C_dom"/>
</dbReference>
<dbReference type="InterPro" id="IPR051962">
    <property type="entry name" value="Cuticlin"/>
</dbReference>
<keyword evidence="3" id="KW-1015">Disulfide bond</keyword>
<dbReference type="SMART" id="SM00241">
    <property type="entry name" value="ZP"/>
    <property type="match status" value="1"/>
</dbReference>
<name>A0AAW1DTZ7_9HEMI</name>
<dbReference type="Pfam" id="PF00100">
    <property type="entry name" value="Zona_pellucida"/>
    <property type="match status" value="1"/>
</dbReference>
<feature type="transmembrane region" description="Helical" evidence="4">
    <location>
        <begin position="413"/>
        <end position="437"/>
    </location>
</feature>
<evidence type="ECO:0000313" key="7">
    <source>
        <dbReference type="Proteomes" id="UP001461498"/>
    </source>
</evidence>
<dbReference type="PROSITE" id="PS51034">
    <property type="entry name" value="ZP_2"/>
    <property type="match status" value="1"/>
</dbReference>
<evidence type="ECO:0000256" key="2">
    <source>
        <dbReference type="ARBA" id="ARBA00022729"/>
    </source>
</evidence>
<dbReference type="GO" id="GO:0042302">
    <property type="term" value="F:structural constituent of cuticle"/>
    <property type="evidence" value="ECO:0007669"/>
    <property type="project" value="UniProtKB-KW"/>
</dbReference>
<keyword evidence="7" id="KW-1185">Reference proteome</keyword>
<evidence type="ECO:0000259" key="5">
    <source>
        <dbReference type="PROSITE" id="PS51034"/>
    </source>
</evidence>
<evidence type="ECO:0000256" key="3">
    <source>
        <dbReference type="ARBA" id="ARBA00023157"/>
    </source>
</evidence>
<dbReference type="InterPro" id="IPR055355">
    <property type="entry name" value="ZP-C"/>
</dbReference>